<reference evidence="1" key="1">
    <citation type="submission" date="2023-06" db="EMBL/GenBank/DDBJ databases">
        <title>Genome-scale phylogeny and comparative genomics of the fungal order Sordariales.</title>
        <authorList>
            <consortium name="Lawrence Berkeley National Laboratory"/>
            <person name="Hensen N."/>
            <person name="Bonometti L."/>
            <person name="Westerberg I."/>
            <person name="Brannstrom I.O."/>
            <person name="Guillou S."/>
            <person name="Cros-Aarteil S."/>
            <person name="Calhoun S."/>
            <person name="Haridas S."/>
            <person name="Kuo A."/>
            <person name="Mondo S."/>
            <person name="Pangilinan J."/>
            <person name="Riley R."/>
            <person name="LaButti K."/>
            <person name="Andreopoulos B."/>
            <person name="Lipzen A."/>
            <person name="Chen C."/>
            <person name="Yanf M."/>
            <person name="Daum C."/>
            <person name="Ng V."/>
            <person name="Clum A."/>
            <person name="Steindorff A."/>
            <person name="Ohm R."/>
            <person name="Martin F."/>
            <person name="Silar P."/>
            <person name="Natvig D."/>
            <person name="Lalanne C."/>
            <person name="Gautier V."/>
            <person name="Ament-velasquez S.L."/>
            <person name="Kruys A."/>
            <person name="Hutchinson M.I."/>
            <person name="Powell A.J."/>
            <person name="Barry K."/>
            <person name="Miller A.N."/>
            <person name="Grigoriev I.V."/>
            <person name="Debuchy R."/>
            <person name="Gladieux P."/>
            <person name="Thoren M.H."/>
            <person name="Johannesson H."/>
        </authorList>
    </citation>
    <scope>NUCLEOTIDE SEQUENCE</scope>
    <source>
        <strain evidence="1">SMH3187-1</strain>
    </source>
</reference>
<dbReference type="PANTHER" id="PTHR10622">
    <property type="entry name" value="HET DOMAIN-CONTAINING PROTEIN"/>
    <property type="match status" value="1"/>
</dbReference>
<comment type="caution">
    <text evidence="1">The sequence shown here is derived from an EMBL/GenBank/DDBJ whole genome shotgun (WGS) entry which is preliminary data.</text>
</comment>
<sequence length="88" mass="9937">MNSRGWTLQELIVPTIAKFFSVEGVFLGDKQFLRHQIHNATGIPLGALQGNTLSDFSIEARMSWAKERKTTAWLSATNLGTRNFLFRP</sequence>
<accession>A0AA40F9H5</accession>
<organism evidence="1 2">
    <name type="scientific">Schizothecium vesticola</name>
    <dbReference type="NCBI Taxonomy" id="314040"/>
    <lineage>
        <taxon>Eukaryota</taxon>
        <taxon>Fungi</taxon>
        <taxon>Dikarya</taxon>
        <taxon>Ascomycota</taxon>
        <taxon>Pezizomycotina</taxon>
        <taxon>Sordariomycetes</taxon>
        <taxon>Sordariomycetidae</taxon>
        <taxon>Sordariales</taxon>
        <taxon>Schizotheciaceae</taxon>
        <taxon>Schizothecium</taxon>
    </lineage>
</organism>
<dbReference type="Proteomes" id="UP001172155">
    <property type="component" value="Unassembled WGS sequence"/>
</dbReference>
<proteinExistence type="predicted"/>
<evidence type="ECO:0000313" key="2">
    <source>
        <dbReference type="Proteomes" id="UP001172155"/>
    </source>
</evidence>
<dbReference type="PANTHER" id="PTHR10622:SF11">
    <property type="entry name" value="HET-DOMAIN-CONTAINING PROTEIN"/>
    <property type="match status" value="1"/>
</dbReference>
<dbReference type="EMBL" id="JAUKUD010000001">
    <property type="protein sequence ID" value="KAK0753679.1"/>
    <property type="molecule type" value="Genomic_DNA"/>
</dbReference>
<evidence type="ECO:0000313" key="1">
    <source>
        <dbReference type="EMBL" id="KAK0753679.1"/>
    </source>
</evidence>
<name>A0AA40F9H5_9PEZI</name>
<protein>
    <submittedName>
        <fullName evidence="1">Uncharacterized protein</fullName>
    </submittedName>
</protein>
<gene>
    <name evidence="1" type="ORF">B0T18DRAFT_20876</name>
</gene>
<dbReference type="AlphaFoldDB" id="A0AA40F9H5"/>
<keyword evidence="2" id="KW-1185">Reference proteome</keyword>